<feature type="domain" description="Parvovirus non-structural protein 1 helicase" evidence="6">
    <location>
        <begin position="61"/>
        <end position="171"/>
    </location>
</feature>
<dbReference type="SUPFAM" id="SSF52540">
    <property type="entry name" value="P-loop containing nucleoside triphosphate hydrolases"/>
    <property type="match status" value="1"/>
</dbReference>
<dbReference type="InterPro" id="IPR001257">
    <property type="entry name" value="Parvovirus_NS1_helicase"/>
</dbReference>
<keyword evidence="4" id="KW-0547">Nucleotide-binding</keyword>
<keyword evidence="2" id="KW-1048">Host nucleus</keyword>
<dbReference type="GO" id="GO:0006260">
    <property type="term" value="P:DNA replication"/>
    <property type="evidence" value="ECO:0007669"/>
    <property type="project" value="UniProtKB-KW"/>
</dbReference>
<organism evidence="7">
    <name type="scientific">Pittosporum tobira parvo-like virus</name>
    <dbReference type="NCBI Taxonomy" id="2739860"/>
    <lineage>
        <taxon>Viruses</taxon>
        <taxon>Monodnaviria</taxon>
        <taxon>Shotokuvirae</taxon>
        <taxon>Cossaviricota</taxon>
        <taxon>Quintoviricetes</taxon>
        <taxon>Piccovirales</taxon>
        <taxon>Parvoviridae</taxon>
    </lineage>
</organism>
<evidence type="ECO:0000256" key="1">
    <source>
        <dbReference type="ARBA" id="ARBA00004147"/>
    </source>
</evidence>
<comment type="subcellular location">
    <subcellularLocation>
        <location evidence="1">Host nucleus</location>
    </subcellularLocation>
</comment>
<sequence length="231" mass="27389">MSLREIFLYSRQVNPEKRYYERNFTDETYYYSIEDSIKVLEEFLLFQCFTLEGVIKFLTDLFNILERRIPKKNCLYVVSEPNGGKNYFFDCVKAALLNSGEIGNFNRFCNFPLQEAPKKRILMWNEPNFEPSSIDTLKMLFAGDSIACKIKHKCESIVTRTPIVVLSNTNVIPDNDIFKPRVMRYYWRVASLLKNKTRKPYPLSIFYLLFKYNILSKNDINFTNEEINYLS</sequence>
<evidence type="ECO:0000256" key="5">
    <source>
        <dbReference type="ARBA" id="ARBA00022840"/>
    </source>
</evidence>
<keyword evidence="3" id="KW-0235">DNA replication</keyword>
<dbReference type="GO" id="GO:0005524">
    <property type="term" value="F:ATP binding"/>
    <property type="evidence" value="ECO:0007669"/>
    <property type="project" value="UniProtKB-KW"/>
</dbReference>
<evidence type="ECO:0000259" key="6">
    <source>
        <dbReference type="Pfam" id="PF01057"/>
    </source>
</evidence>
<keyword evidence="5" id="KW-0067">ATP-binding</keyword>
<dbReference type="GO" id="GO:0019079">
    <property type="term" value="P:viral genome replication"/>
    <property type="evidence" value="ECO:0007669"/>
    <property type="project" value="InterPro"/>
</dbReference>
<protein>
    <recommendedName>
        <fullName evidence="6">Parvovirus non-structural protein 1 helicase domain-containing protein</fullName>
    </recommendedName>
</protein>
<name>A0A6M9BKF0_9VIRU</name>
<dbReference type="EMBL" id="MN832442">
    <property type="protein sequence ID" value="QKK82934.1"/>
    <property type="molecule type" value="Genomic_DNA"/>
</dbReference>
<proteinExistence type="predicted"/>
<accession>A0A6M9BKF0</accession>
<evidence type="ECO:0000313" key="7">
    <source>
        <dbReference type="EMBL" id="QKK82934.1"/>
    </source>
</evidence>
<evidence type="ECO:0000256" key="4">
    <source>
        <dbReference type="ARBA" id="ARBA00022741"/>
    </source>
</evidence>
<evidence type="ECO:0000256" key="3">
    <source>
        <dbReference type="ARBA" id="ARBA00022705"/>
    </source>
</evidence>
<dbReference type="InterPro" id="IPR027417">
    <property type="entry name" value="P-loop_NTPase"/>
</dbReference>
<evidence type="ECO:0000256" key="2">
    <source>
        <dbReference type="ARBA" id="ARBA00022562"/>
    </source>
</evidence>
<dbReference type="GO" id="GO:0042025">
    <property type="term" value="C:host cell nucleus"/>
    <property type="evidence" value="ECO:0007669"/>
    <property type="project" value="UniProtKB-SubCell"/>
</dbReference>
<dbReference type="Gene3D" id="3.40.50.300">
    <property type="entry name" value="P-loop containing nucleotide triphosphate hydrolases"/>
    <property type="match status" value="1"/>
</dbReference>
<dbReference type="Pfam" id="PF01057">
    <property type="entry name" value="Parvo_NS1"/>
    <property type="match status" value="1"/>
</dbReference>
<reference evidence="7" key="1">
    <citation type="submission" date="2019-12" db="EMBL/GenBank/DDBJ databases">
        <title>Viral genomes from plants on the riverside of the ancient canal in Zhenjiang city, China.</title>
        <authorList>
            <person name="Lu X."/>
            <person name="Yang X.S."/>
            <person name="Zhang W."/>
        </authorList>
    </citation>
    <scope>NUCLEOTIDE SEQUENCE</scope>
    <source>
        <strain evidence="7">Pt067-den-1</strain>
    </source>
</reference>